<sequence>MRAAERSRGETLALRRQRIGSSCKLFFSHDPVKIVRAKGQYMYDEEGRQYLDCINNVAHAKKNPPPNTTKLTDRNHRAVLSLSDCVPTR</sequence>
<protein>
    <submittedName>
        <fullName evidence="3">Uncharacterized protein</fullName>
    </submittedName>
</protein>
<evidence type="ECO:0000256" key="1">
    <source>
        <dbReference type="ARBA" id="ARBA00001933"/>
    </source>
</evidence>
<evidence type="ECO:0000313" key="4">
    <source>
        <dbReference type="Proteomes" id="UP000694419"/>
    </source>
</evidence>
<dbReference type="Proteomes" id="UP000694419">
    <property type="component" value="Unplaced"/>
</dbReference>
<dbReference type="Ensembl" id="ENSCPGT00000005372.1">
    <property type="protein sequence ID" value="ENSCPGP00000004890.1"/>
    <property type="gene ID" value="ENSCPGG00000003515.1"/>
</dbReference>
<dbReference type="InterPro" id="IPR015422">
    <property type="entry name" value="PyrdxlP-dep_Trfase_small"/>
</dbReference>
<keyword evidence="4" id="KW-1185">Reference proteome</keyword>
<dbReference type="PANTHER" id="PTHR45688:SF6">
    <property type="entry name" value="5-PHOSPHOHYDROXY-L-LYSINE PHOSPHO-LYASE"/>
    <property type="match status" value="1"/>
</dbReference>
<evidence type="ECO:0000313" key="3">
    <source>
        <dbReference type="Ensembl" id="ENSCPGP00000004890.1"/>
    </source>
</evidence>
<reference evidence="3" key="2">
    <citation type="submission" date="2025-09" db="UniProtKB">
        <authorList>
            <consortium name="Ensembl"/>
        </authorList>
    </citation>
    <scope>IDENTIFICATION</scope>
</reference>
<dbReference type="AlphaFoldDB" id="A0A8C3JCD9"/>
<dbReference type="GO" id="GO:0005739">
    <property type="term" value="C:mitochondrion"/>
    <property type="evidence" value="ECO:0007669"/>
    <property type="project" value="TreeGrafter"/>
</dbReference>
<organism evidence="3 4">
    <name type="scientific">Calidris pygmaea</name>
    <name type="common">Spoon-billed sandpiper</name>
    <dbReference type="NCBI Taxonomy" id="425635"/>
    <lineage>
        <taxon>Eukaryota</taxon>
        <taxon>Metazoa</taxon>
        <taxon>Chordata</taxon>
        <taxon>Craniata</taxon>
        <taxon>Vertebrata</taxon>
        <taxon>Euteleostomi</taxon>
        <taxon>Archelosauria</taxon>
        <taxon>Archosauria</taxon>
        <taxon>Dinosauria</taxon>
        <taxon>Saurischia</taxon>
        <taxon>Theropoda</taxon>
        <taxon>Coelurosauria</taxon>
        <taxon>Aves</taxon>
        <taxon>Neognathae</taxon>
        <taxon>Neoaves</taxon>
        <taxon>Charadriiformes</taxon>
        <taxon>Scolopacidae</taxon>
        <taxon>Calidris</taxon>
    </lineage>
</organism>
<dbReference type="InterPro" id="IPR015424">
    <property type="entry name" value="PyrdxlP-dep_Trfase"/>
</dbReference>
<accession>A0A8C3JCD9</accession>
<evidence type="ECO:0000256" key="2">
    <source>
        <dbReference type="ARBA" id="ARBA00008954"/>
    </source>
</evidence>
<comment type="cofactor">
    <cofactor evidence="1">
        <name>pyridoxal 5'-phosphate</name>
        <dbReference type="ChEBI" id="CHEBI:597326"/>
    </cofactor>
</comment>
<comment type="similarity">
    <text evidence="2">Belongs to the class-III pyridoxal-phosphate-dependent aminotransferase family.</text>
</comment>
<reference evidence="3" key="1">
    <citation type="submission" date="2025-08" db="UniProtKB">
        <authorList>
            <consortium name="Ensembl"/>
        </authorList>
    </citation>
    <scope>IDENTIFICATION</scope>
</reference>
<dbReference type="Gene3D" id="3.90.1150.10">
    <property type="entry name" value="Aspartate Aminotransferase, domain 1"/>
    <property type="match status" value="1"/>
</dbReference>
<dbReference type="SUPFAM" id="SSF53383">
    <property type="entry name" value="PLP-dependent transferases"/>
    <property type="match status" value="1"/>
</dbReference>
<dbReference type="PANTHER" id="PTHR45688">
    <property type="match status" value="1"/>
</dbReference>
<name>A0A8C3JCD9_9CHAR</name>
<proteinExistence type="inferred from homology"/>